<feature type="transmembrane region" description="Helical" evidence="1">
    <location>
        <begin position="187"/>
        <end position="209"/>
    </location>
</feature>
<dbReference type="Proteomes" id="UP000183255">
    <property type="component" value="Unassembled WGS sequence"/>
</dbReference>
<keyword evidence="1" id="KW-1133">Transmembrane helix</keyword>
<evidence type="ECO:0000313" key="4">
    <source>
        <dbReference type="Proteomes" id="UP000183255"/>
    </source>
</evidence>
<sequence length="459" mass="49456">MTITPVLLIQAFLAAFVGGILFSIIGIIPGTDETATMAPLTLILVLLGLHPVVLFSWFIGIIVAMQISHTIPTAMAALPGSTMAVPMVLNSSIAKRMGIPHIAMKKMAAGSLIGSIIAVPVSILAALVLSPIGDLVQPYIGLIFTLGAMFIAYMSKAKWGAVVALLPFAFLIQGFQRISMEAVGKNLFISIFMGITIGPMISELFNVLVPSLRERQMRDKENDIFLAPEPKGKHSLFPNPFKIFSKKGNRDIAVTSAISATTFTFSPVGMTVLLGELFGGKRKELYDRVTTSLGIQDAVSNATYIGELIIPLLAFGIPLSPVALGPAAALFNAPPVFTIDPINNLHSFLTTWDYLLYGAIGVIGGAMIAYPMAIRKARSWTEMMFRKISHEALIGAFMGLIFMLAFYEAGVFGVFVALFIGFFGGILHNIFGIHTGVQFMAYYASAWIVTNLITFSSLF</sequence>
<reference evidence="3 4" key="1">
    <citation type="submission" date="2016-10" db="EMBL/GenBank/DDBJ databases">
        <authorList>
            <person name="de Groot N.N."/>
        </authorList>
    </citation>
    <scope>NUCLEOTIDE SEQUENCE [LARGE SCALE GENOMIC DNA]</scope>
    <source>
        <strain evidence="3 4">CGMCC 1.5058</strain>
    </source>
</reference>
<accession>A0A1G8K0N1</accession>
<dbReference type="AlphaFoldDB" id="A0A1G8K0N1"/>
<keyword evidence="1" id="KW-0472">Membrane</keyword>
<dbReference type="RefSeq" id="WP_074542612.1">
    <property type="nucleotide sequence ID" value="NZ_FNDZ01000002.1"/>
</dbReference>
<feature type="transmembrane region" description="Helical" evidence="1">
    <location>
        <begin position="109"/>
        <end position="129"/>
    </location>
</feature>
<dbReference type="EMBL" id="FNDZ01000002">
    <property type="protein sequence ID" value="SDI36917.1"/>
    <property type="molecule type" value="Genomic_DNA"/>
</dbReference>
<gene>
    <name evidence="3" type="ORF">SAMN05421804_102162</name>
</gene>
<feature type="transmembrane region" description="Helical" evidence="1">
    <location>
        <begin position="439"/>
        <end position="458"/>
    </location>
</feature>
<dbReference type="InterPro" id="IPR002823">
    <property type="entry name" value="DUF112_TM"/>
</dbReference>
<feature type="transmembrane region" description="Helical" evidence="1">
    <location>
        <begin position="354"/>
        <end position="373"/>
    </location>
</feature>
<organism evidence="3 4">
    <name type="scientific">Proteiniclasticum ruminis</name>
    <dbReference type="NCBI Taxonomy" id="398199"/>
    <lineage>
        <taxon>Bacteria</taxon>
        <taxon>Bacillati</taxon>
        <taxon>Bacillota</taxon>
        <taxon>Clostridia</taxon>
        <taxon>Eubacteriales</taxon>
        <taxon>Clostridiaceae</taxon>
        <taxon>Proteiniclasticum</taxon>
    </lineage>
</organism>
<evidence type="ECO:0000313" key="3">
    <source>
        <dbReference type="EMBL" id="SDI36917.1"/>
    </source>
</evidence>
<feature type="domain" description="DUF112" evidence="2">
    <location>
        <begin position="13"/>
        <end position="429"/>
    </location>
</feature>
<evidence type="ECO:0000259" key="2">
    <source>
        <dbReference type="Pfam" id="PF01970"/>
    </source>
</evidence>
<feature type="transmembrane region" description="Helical" evidence="1">
    <location>
        <begin position="71"/>
        <end position="89"/>
    </location>
</feature>
<name>A0A1G8K0N1_9CLOT</name>
<evidence type="ECO:0000256" key="1">
    <source>
        <dbReference type="SAM" id="Phobius"/>
    </source>
</evidence>
<keyword evidence="1" id="KW-0812">Transmembrane</keyword>
<feature type="transmembrane region" description="Helical" evidence="1">
    <location>
        <begin position="40"/>
        <end position="65"/>
    </location>
</feature>
<feature type="transmembrane region" description="Helical" evidence="1">
    <location>
        <begin position="135"/>
        <end position="152"/>
    </location>
</feature>
<protein>
    <submittedName>
        <fullName evidence="3">Tripartite tricarboxylate transporter TctA family protein</fullName>
    </submittedName>
</protein>
<proteinExistence type="predicted"/>
<feature type="transmembrane region" description="Helical" evidence="1">
    <location>
        <begin position="159"/>
        <end position="175"/>
    </location>
</feature>
<feature type="transmembrane region" description="Helical" evidence="1">
    <location>
        <begin position="6"/>
        <end position="28"/>
    </location>
</feature>
<feature type="transmembrane region" description="Helical" evidence="1">
    <location>
        <begin position="394"/>
        <end position="427"/>
    </location>
</feature>
<dbReference type="Pfam" id="PF01970">
    <property type="entry name" value="TctA"/>
    <property type="match status" value="1"/>
</dbReference>